<feature type="region of interest" description="Disordered" evidence="1">
    <location>
        <begin position="107"/>
        <end position="154"/>
    </location>
</feature>
<evidence type="ECO:0000313" key="2">
    <source>
        <dbReference type="EMBL" id="QES21138.1"/>
    </source>
</evidence>
<protein>
    <submittedName>
        <fullName evidence="2">Uncharacterized protein</fullName>
    </submittedName>
</protein>
<evidence type="ECO:0000256" key="1">
    <source>
        <dbReference type="SAM" id="MobiDB-lite"/>
    </source>
</evidence>
<feature type="compositionally biased region" description="Low complexity" evidence="1">
    <location>
        <begin position="62"/>
        <end position="76"/>
    </location>
</feature>
<feature type="compositionally biased region" description="Gly residues" evidence="1">
    <location>
        <begin position="107"/>
        <end position="116"/>
    </location>
</feature>
<dbReference type="AlphaFoldDB" id="A0A5P2AUC5"/>
<dbReference type="Proteomes" id="UP000324106">
    <property type="component" value="Chromosome"/>
</dbReference>
<evidence type="ECO:0000313" key="3">
    <source>
        <dbReference type="Proteomes" id="UP000324106"/>
    </source>
</evidence>
<organism evidence="2 3">
    <name type="scientific">Streptomyces venezuelae</name>
    <dbReference type="NCBI Taxonomy" id="54571"/>
    <lineage>
        <taxon>Bacteria</taxon>
        <taxon>Bacillati</taxon>
        <taxon>Actinomycetota</taxon>
        <taxon>Actinomycetes</taxon>
        <taxon>Kitasatosporales</taxon>
        <taxon>Streptomycetaceae</taxon>
        <taxon>Streptomyces</taxon>
    </lineage>
</organism>
<reference evidence="2 3" key="1">
    <citation type="submission" date="2018-05" db="EMBL/GenBank/DDBJ databases">
        <title>Streptomyces venezuelae.</title>
        <authorList>
            <person name="Kim W."/>
            <person name="Lee N."/>
            <person name="Cho B.-K."/>
        </authorList>
    </citation>
    <scope>NUCLEOTIDE SEQUENCE [LARGE SCALE GENOMIC DNA]</scope>
    <source>
        <strain evidence="2 3">ATCC 15068</strain>
    </source>
</reference>
<feature type="region of interest" description="Disordered" evidence="1">
    <location>
        <begin position="1"/>
        <end position="84"/>
    </location>
</feature>
<gene>
    <name evidence="2" type="ORF">DEJ46_20160</name>
</gene>
<proteinExistence type="predicted"/>
<feature type="compositionally biased region" description="Low complexity" evidence="1">
    <location>
        <begin position="10"/>
        <end position="35"/>
    </location>
</feature>
<name>A0A5P2AUC5_STRVZ</name>
<accession>A0A5P2AUC5</accession>
<dbReference type="EMBL" id="CP029194">
    <property type="protein sequence ID" value="QES21138.1"/>
    <property type="molecule type" value="Genomic_DNA"/>
</dbReference>
<sequence length="233" mass="21516">MWGAAAGRVAGAISVSTSSSSRTASSSSTTSSEASYEPESVAVLVRDGPGEGAVALGGTVAVSVRPGRGRPSPAGRPAREAEPLGAGASVGAALGAVEEGEAVPVGAGAGGAGVPGVPGPPVRPGEAGPDPDPDPLPVPVPVPAAGEDGVGGEPEGVVAEEAVAVVGGAEGPAGVVGGGGAGDVVGATVRGPAGVSAVCPRGAADRANAQANVQVSAGPRARARALRSAGVTG</sequence>